<feature type="domain" description="CoA-binding" evidence="1">
    <location>
        <begin position="45"/>
        <end position="138"/>
    </location>
</feature>
<gene>
    <name evidence="2" type="ORF">P691DRAFT_803506</name>
</gene>
<dbReference type="EMBL" id="MU151068">
    <property type="protein sequence ID" value="KAF9452781.1"/>
    <property type="molecule type" value="Genomic_DNA"/>
</dbReference>
<keyword evidence="3" id="KW-1185">Reference proteome</keyword>
<reference evidence="2" key="1">
    <citation type="submission" date="2020-11" db="EMBL/GenBank/DDBJ databases">
        <authorList>
            <consortium name="DOE Joint Genome Institute"/>
            <person name="Ahrendt S."/>
            <person name="Riley R."/>
            <person name="Andreopoulos W."/>
            <person name="Labutti K."/>
            <person name="Pangilinan J."/>
            <person name="Ruiz-Duenas F.J."/>
            <person name="Barrasa J.M."/>
            <person name="Sanchez-Garcia M."/>
            <person name="Camarero S."/>
            <person name="Miyauchi S."/>
            <person name="Serrano A."/>
            <person name="Linde D."/>
            <person name="Babiker R."/>
            <person name="Drula E."/>
            <person name="Ayuso-Fernandez I."/>
            <person name="Pacheco R."/>
            <person name="Padilla G."/>
            <person name="Ferreira P."/>
            <person name="Barriuso J."/>
            <person name="Kellner H."/>
            <person name="Castanera R."/>
            <person name="Alfaro M."/>
            <person name="Ramirez L."/>
            <person name="Pisabarro A.G."/>
            <person name="Kuo A."/>
            <person name="Tritt A."/>
            <person name="Lipzen A."/>
            <person name="He G."/>
            <person name="Yan M."/>
            <person name="Ng V."/>
            <person name="Cullen D."/>
            <person name="Martin F."/>
            <person name="Rosso M.-N."/>
            <person name="Henrissat B."/>
            <person name="Hibbett D."/>
            <person name="Martinez A.T."/>
            <person name="Grigoriev I.V."/>
        </authorList>
    </citation>
    <scope>NUCLEOTIDE SEQUENCE</scope>
    <source>
        <strain evidence="2">MF-IS2</strain>
    </source>
</reference>
<name>A0A9P6C5D3_9AGAR</name>
<evidence type="ECO:0000259" key="1">
    <source>
        <dbReference type="SMART" id="SM00881"/>
    </source>
</evidence>
<evidence type="ECO:0000313" key="3">
    <source>
        <dbReference type="Proteomes" id="UP000807342"/>
    </source>
</evidence>
<evidence type="ECO:0000313" key="2">
    <source>
        <dbReference type="EMBL" id="KAF9452781.1"/>
    </source>
</evidence>
<dbReference type="InterPro" id="IPR036291">
    <property type="entry name" value="NAD(P)-bd_dom_sf"/>
</dbReference>
<protein>
    <submittedName>
        <fullName evidence="2">NAD(P)-binding protein</fullName>
    </submittedName>
</protein>
<dbReference type="SUPFAM" id="SSF51735">
    <property type="entry name" value="NAD(P)-binding Rossmann-fold domains"/>
    <property type="match status" value="1"/>
</dbReference>
<sequence length="174" mass="19408">MAQLENIARRARYKPMLRRLFTQSLCPSLRRISDMAALQNTQKKFLSSPNFAVVGASKDPTKFGTKILKWYQERKLKITPVHPKESELEGVTTVKSLKELVSPSETSVSIVTPAKVTLSVLKEAKELGVPTLWIQPGAEDAAVVEFIKDNDLEERVIYGGPCLLVEGDRIKSLL</sequence>
<dbReference type="Pfam" id="PF13380">
    <property type="entry name" value="CoA_binding_2"/>
    <property type="match status" value="1"/>
</dbReference>
<dbReference type="OrthoDB" id="5138418at2759"/>
<dbReference type="SMART" id="SM00881">
    <property type="entry name" value="CoA_binding"/>
    <property type="match status" value="1"/>
</dbReference>
<dbReference type="AlphaFoldDB" id="A0A9P6C5D3"/>
<comment type="caution">
    <text evidence="2">The sequence shown here is derived from an EMBL/GenBank/DDBJ whole genome shotgun (WGS) entry which is preliminary data.</text>
</comment>
<dbReference type="PANTHER" id="PTHR33303:SF2">
    <property type="entry name" value="COA-BINDING DOMAIN-CONTAINING PROTEIN"/>
    <property type="match status" value="1"/>
</dbReference>
<dbReference type="PANTHER" id="PTHR33303">
    <property type="entry name" value="CYTOPLASMIC PROTEIN-RELATED"/>
    <property type="match status" value="1"/>
</dbReference>
<proteinExistence type="predicted"/>
<accession>A0A9P6C5D3</accession>
<dbReference type="InterPro" id="IPR003781">
    <property type="entry name" value="CoA-bd"/>
</dbReference>
<dbReference type="Proteomes" id="UP000807342">
    <property type="component" value="Unassembled WGS sequence"/>
</dbReference>
<organism evidence="2 3">
    <name type="scientific">Macrolepiota fuliginosa MF-IS2</name>
    <dbReference type="NCBI Taxonomy" id="1400762"/>
    <lineage>
        <taxon>Eukaryota</taxon>
        <taxon>Fungi</taxon>
        <taxon>Dikarya</taxon>
        <taxon>Basidiomycota</taxon>
        <taxon>Agaricomycotina</taxon>
        <taxon>Agaricomycetes</taxon>
        <taxon>Agaricomycetidae</taxon>
        <taxon>Agaricales</taxon>
        <taxon>Agaricineae</taxon>
        <taxon>Agaricaceae</taxon>
        <taxon>Macrolepiota</taxon>
    </lineage>
</organism>
<dbReference type="Gene3D" id="3.40.50.720">
    <property type="entry name" value="NAD(P)-binding Rossmann-like Domain"/>
    <property type="match status" value="1"/>
</dbReference>